<protein>
    <recommendedName>
        <fullName evidence="2">DUF7702 domain-containing protein</fullName>
    </recommendedName>
</protein>
<evidence type="ECO:0000256" key="1">
    <source>
        <dbReference type="SAM" id="Phobius"/>
    </source>
</evidence>
<feature type="transmembrane region" description="Helical" evidence="1">
    <location>
        <begin position="15"/>
        <end position="36"/>
    </location>
</feature>
<dbReference type="Proteomes" id="UP000758603">
    <property type="component" value="Unassembled WGS sequence"/>
</dbReference>
<gene>
    <name evidence="3" type="ORF">BKA67DRAFT_694995</name>
</gene>
<dbReference type="InterPro" id="IPR056119">
    <property type="entry name" value="DUF7702"/>
</dbReference>
<keyword evidence="1" id="KW-0472">Membrane</keyword>
<evidence type="ECO:0000259" key="2">
    <source>
        <dbReference type="Pfam" id="PF24800"/>
    </source>
</evidence>
<evidence type="ECO:0000313" key="3">
    <source>
        <dbReference type="EMBL" id="KAH6648048.1"/>
    </source>
</evidence>
<feature type="transmembrane region" description="Helical" evidence="1">
    <location>
        <begin position="228"/>
        <end position="252"/>
    </location>
</feature>
<dbReference type="GeneID" id="70138180"/>
<evidence type="ECO:0000313" key="4">
    <source>
        <dbReference type="Proteomes" id="UP000758603"/>
    </source>
</evidence>
<accession>A0A9P8ZU19</accession>
<dbReference type="EMBL" id="JAGPXC010000008">
    <property type="protein sequence ID" value="KAH6648048.1"/>
    <property type="molecule type" value="Genomic_DNA"/>
</dbReference>
<feature type="domain" description="DUF7702" evidence="2">
    <location>
        <begin position="18"/>
        <end position="241"/>
    </location>
</feature>
<dbReference type="AlphaFoldDB" id="A0A9P8ZU19"/>
<organism evidence="3 4">
    <name type="scientific">Truncatella angustata</name>
    <dbReference type="NCBI Taxonomy" id="152316"/>
    <lineage>
        <taxon>Eukaryota</taxon>
        <taxon>Fungi</taxon>
        <taxon>Dikarya</taxon>
        <taxon>Ascomycota</taxon>
        <taxon>Pezizomycotina</taxon>
        <taxon>Sordariomycetes</taxon>
        <taxon>Xylariomycetidae</taxon>
        <taxon>Amphisphaeriales</taxon>
        <taxon>Sporocadaceae</taxon>
        <taxon>Truncatella</taxon>
    </lineage>
</organism>
<dbReference type="OrthoDB" id="2560628at2759"/>
<dbReference type="RefSeq" id="XP_045954560.1">
    <property type="nucleotide sequence ID" value="XM_046109289.1"/>
</dbReference>
<name>A0A9P8ZU19_9PEZI</name>
<reference evidence="3" key="1">
    <citation type="journal article" date="2021" name="Nat. Commun.">
        <title>Genetic determinants of endophytism in the Arabidopsis root mycobiome.</title>
        <authorList>
            <person name="Mesny F."/>
            <person name="Miyauchi S."/>
            <person name="Thiergart T."/>
            <person name="Pickel B."/>
            <person name="Atanasova L."/>
            <person name="Karlsson M."/>
            <person name="Huettel B."/>
            <person name="Barry K.W."/>
            <person name="Haridas S."/>
            <person name="Chen C."/>
            <person name="Bauer D."/>
            <person name="Andreopoulos W."/>
            <person name="Pangilinan J."/>
            <person name="LaButti K."/>
            <person name="Riley R."/>
            <person name="Lipzen A."/>
            <person name="Clum A."/>
            <person name="Drula E."/>
            <person name="Henrissat B."/>
            <person name="Kohler A."/>
            <person name="Grigoriev I.V."/>
            <person name="Martin F.M."/>
            <person name="Hacquard S."/>
        </authorList>
    </citation>
    <scope>NUCLEOTIDE SEQUENCE</scope>
    <source>
        <strain evidence="3">MPI-SDFR-AT-0073</strain>
    </source>
</reference>
<proteinExistence type="predicted"/>
<feature type="transmembrane region" description="Helical" evidence="1">
    <location>
        <begin position="156"/>
        <end position="176"/>
    </location>
</feature>
<keyword evidence="1" id="KW-0812">Transmembrane</keyword>
<dbReference type="Pfam" id="PF24800">
    <property type="entry name" value="DUF7702"/>
    <property type="match status" value="1"/>
</dbReference>
<sequence length="306" mass="33572">MADAAINLPPASASLINLAIVEIVIYVLLLPPLLYITWKHGKNGMTCWSLLVSFYGMRFASDIWQIMDRNKPNVPGALLIITNAGSIACLTLGLIGILYEINIILPYPKRWTDKIIMATTNLVNTAGIAMATYGGAPSATAPGGVMNQLIDRLGNILMLLALFALYAWIWPTWNRVWSIRDDPSFKPALYMIVAAAAALPFQLIRIIYNTVYSFELVDRALDPIMGIFATRFIFLFVTQLGCLVILLGGGYLGICPKESLSVDDSTVEQGIELTTTGENTSDQSPDWGSMGRMNAKKNEAVGTRFR</sequence>
<feature type="transmembrane region" description="Helical" evidence="1">
    <location>
        <begin position="188"/>
        <end position="208"/>
    </location>
</feature>
<feature type="transmembrane region" description="Helical" evidence="1">
    <location>
        <begin position="79"/>
        <end position="103"/>
    </location>
</feature>
<keyword evidence="1" id="KW-1133">Transmembrane helix</keyword>
<comment type="caution">
    <text evidence="3">The sequence shown here is derived from an EMBL/GenBank/DDBJ whole genome shotgun (WGS) entry which is preliminary data.</text>
</comment>
<dbReference type="PANTHER" id="PTHR42109">
    <property type="entry name" value="UNPLACED GENOMIC SCAFFOLD UM_SCAF_CONTIG_1.265, WHOLE GENOME SHOTGUN SEQUENCE"/>
    <property type="match status" value="1"/>
</dbReference>
<feature type="transmembrane region" description="Helical" evidence="1">
    <location>
        <begin position="48"/>
        <end position="67"/>
    </location>
</feature>
<dbReference type="PANTHER" id="PTHR42109:SF2">
    <property type="entry name" value="INTEGRAL MEMBRANE PROTEIN"/>
    <property type="match status" value="1"/>
</dbReference>
<keyword evidence="4" id="KW-1185">Reference proteome</keyword>